<dbReference type="Pfam" id="PF00499">
    <property type="entry name" value="Oxidored_q3"/>
    <property type="match status" value="1"/>
</dbReference>
<evidence type="ECO:0000313" key="7">
    <source>
        <dbReference type="Proteomes" id="UP000589495"/>
    </source>
</evidence>
<dbReference type="AlphaFoldDB" id="A0A7K5KZ19"/>
<comment type="caution">
    <text evidence="6">The sequence shown here is derived from an EMBL/GenBank/DDBJ whole genome shotgun (WGS) entry which is preliminary data.</text>
</comment>
<keyword evidence="4" id="KW-1133">Transmembrane helix</keyword>
<feature type="signal peptide" evidence="5">
    <location>
        <begin position="1"/>
        <end position="20"/>
    </location>
</feature>
<evidence type="ECO:0000256" key="2">
    <source>
        <dbReference type="ARBA" id="ARBA00021095"/>
    </source>
</evidence>
<dbReference type="GO" id="GO:0008137">
    <property type="term" value="F:NADH dehydrogenase (ubiquinone) activity"/>
    <property type="evidence" value="ECO:0007669"/>
    <property type="project" value="InterPro"/>
</dbReference>
<sequence length="69" mass="7175">MINFVLFVGLFFVLGGLAVASNPSPCYGVVGLVMASIAGCGCLVSLGVYSVSLVLVMVYLGDILVVFIW</sequence>
<dbReference type="Gene3D" id="1.20.120.1200">
    <property type="entry name" value="NADH-ubiquinone/plastoquinone oxidoreductase chain 6, subunit NuoJ"/>
    <property type="match status" value="1"/>
</dbReference>
<keyword evidence="4" id="KW-0472">Membrane</keyword>
<protein>
    <recommendedName>
        <fullName evidence="2">NADH-ubiquinone oxidoreductase chain 6</fullName>
    </recommendedName>
    <alternativeName>
        <fullName evidence="3">NADH dehydrogenase subunit 6</fullName>
    </alternativeName>
</protein>
<keyword evidence="5" id="KW-0732">Signal</keyword>
<accession>A0A7K5KZ19</accession>
<organism evidence="6 7">
    <name type="scientific">Vireo altiloquus</name>
    <name type="common">Black-whiskered vireo</name>
    <name type="synonym">Muscicapa altiloqua</name>
    <dbReference type="NCBI Taxonomy" id="34956"/>
    <lineage>
        <taxon>Eukaryota</taxon>
        <taxon>Metazoa</taxon>
        <taxon>Chordata</taxon>
        <taxon>Craniata</taxon>
        <taxon>Vertebrata</taxon>
        <taxon>Euteleostomi</taxon>
        <taxon>Archelosauria</taxon>
        <taxon>Archosauria</taxon>
        <taxon>Dinosauria</taxon>
        <taxon>Saurischia</taxon>
        <taxon>Theropoda</taxon>
        <taxon>Coelurosauria</taxon>
        <taxon>Aves</taxon>
        <taxon>Neognathae</taxon>
        <taxon>Neoaves</taxon>
        <taxon>Telluraves</taxon>
        <taxon>Australaves</taxon>
        <taxon>Passeriformes</taxon>
        <taxon>Corvoidea</taxon>
        <taxon>Vireonidae</taxon>
        <taxon>Vireoninae</taxon>
        <taxon>Vireo</taxon>
    </lineage>
</organism>
<feature type="transmembrane region" description="Helical" evidence="4">
    <location>
        <begin position="30"/>
        <end position="60"/>
    </location>
</feature>
<feature type="chain" id="PRO_5029742542" description="NADH-ubiquinone oxidoreductase chain 6" evidence="5">
    <location>
        <begin position="21"/>
        <end position="69"/>
    </location>
</feature>
<gene>
    <name evidence="6" type="primary">Mtnd6_0</name>
    <name evidence="6" type="ORF">VIRALT_R08942</name>
</gene>
<evidence type="ECO:0000313" key="6">
    <source>
        <dbReference type="EMBL" id="NWT11496.1"/>
    </source>
</evidence>
<dbReference type="InterPro" id="IPR042106">
    <property type="entry name" value="Nuo/plastoQ_OxRdtase_6_NuoJ"/>
</dbReference>
<proteinExistence type="predicted"/>
<name>A0A7K5KZ19_VIRAL</name>
<comment type="function">
    <text evidence="1">Core subunit of the mitochondrial membrane respiratory chain NADH dehydrogenase (Complex I) that is believed to belong to the minimal assembly required for catalysis. Complex I functions in the transfer of electrons from NADH to the respiratory chain. The immediate electron acceptor for the enzyme is believed to be ubiquinone.</text>
</comment>
<dbReference type="EMBL" id="VZRF01004781">
    <property type="protein sequence ID" value="NWT11496.1"/>
    <property type="molecule type" value="Genomic_DNA"/>
</dbReference>
<feature type="non-terminal residue" evidence="6">
    <location>
        <position position="69"/>
    </location>
</feature>
<evidence type="ECO:0000256" key="5">
    <source>
        <dbReference type="SAM" id="SignalP"/>
    </source>
</evidence>
<dbReference type="Proteomes" id="UP000589495">
    <property type="component" value="Unassembled WGS sequence"/>
</dbReference>
<evidence type="ECO:0000256" key="1">
    <source>
        <dbReference type="ARBA" id="ARBA00003257"/>
    </source>
</evidence>
<feature type="non-terminal residue" evidence="6">
    <location>
        <position position="1"/>
    </location>
</feature>
<keyword evidence="7" id="KW-1185">Reference proteome</keyword>
<reference evidence="6 7" key="1">
    <citation type="submission" date="2019-09" db="EMBL/GenBank/DDBJ databases">
        <title>Bird 10,000 Genomes (B10K) Project - Family phase.</title>
        <authorList>
            <person name="Zhang G."/>
        </authorList>
    </citation>
    <scope>NUCLEOTIDE SEQUENCE [LARGE SCALE GENOMIC DNA]</scope>
    <source>
        <strain evidence="6">B10K-DU-001-22</strain>
        <tissue evidence="6">Muscle</tissue>
    </source>
</reference>
<keyword evidence="4" id="KW-0812">Transmembrane</keyword>
<dbReference type="InterPro" id="IPR001457">
    <property type="entry name" value="NADH_UbQ/plastoQ_OxRdtase_su6"/>
</dbReference>
<evidence type="ECO:0000256" key="3">
    <source>
        <dbReference type="ARBA" id="ARBA00031019"/>
    </source>
</evidence>
<evidence type="ECO:0000256" key="4">
    <source>
        <dbReference type="SAM" id="Phobius"/>
    </source>
</evidence>